<dbReference type="NCBIfam" id="TIGR00379">
    <property type="entry name" value="cobB"/>
    <property type="match status" value="1"/>
</dbReference>
<dbReference type="SUPFAM" id="SSF52540">
    <property type="entry name" value="P-loop containing nucleoside triphosphate hydrolases"/>
    <property type="match status" value="1"/>
</dbReference>
<evidence type="ECO:0000256" key="1">
    <source>
        <dbReference type="ARBA" id="ARBA00001946"/>
    </source>
</evidence>
<feature type="site" description="Increases nucleophilicity of active site Cys" evidence="7">
    <location>
        <position position="419"/>
    </location>
</feature>
<dbReference type="Gene3D" id="3.40.50.880">
    <property type="match status" value="1"/>
</dbReference>
<dbReference type="InterPro" id="IPR002586">
    <property type="entry name" value="CobQ/CobB/MinD/ParA_Nub-bd_dom"/>
</dbReference>
<feature type="active site" description="Nucleophile" evidence="7">
    <location>
        <position position="320"/>
    </location>
</feature>
<dbReference type="RefSeq" id="WP_406768852.1">
    <property type="nucleotide sequence ID" value="NZ_JBJHZZ010000002.1"/>
</dbReference>
<dbReference type="Pfam" id="PF01656">
    <property type="entry name" value="CbiA"/>
    <property type="match status" value="1"/>
</dbReference>
<protein>
    <recommendedName>
        <fullName evidence="7">Cobyrinate a,c-diamide synthase</fullName>
        <ecNumber evidence="7">6.3.5.11</ecNumber>
    </recommendedName>
    <alternativeName>
        <fullName evidence="7">Cobyrinic acid a,c-diamide synthetase</fullName>
    </alternativeName>
</protein>
<comment type="similarity">
    <text evidence="7">Belongs to the CobB/CbiA family.</text>
</comment>
<keyword evidence="4 7" id="KW-0067">ATP-binding</keyword>
<proteinExistence type="inferred from homology"/>
<evidence type="ECO:0000256" key="6">
    <source>
        <dbReference type="ARBA" id="ARBA00022962"/>
    </source>
</evidence>
<keyword evidence="11" id="KW-1185">Reference proteome</keyword>
<evidence type="ECO:0000256" key="2">
    <source>
        <dbReference type="ARBA" id="ARBA00022598"/>
    </source>
</evidence>
<evidence type="ECO:0000256" key="7">
    <source>
        <dbReference type="HAMAP-Rule" id="MF_00027"/>
    </source>
</evidence>
<comment type="function">
    <text evidence="7">Catalyzes the ATP-dependent amidation of the two carboxylate groups at positions a and c of cobyrinate, using either L-glutamine or ammonia as the nitrogen source.</text>
</comment>
<dbReference type="CDD" id="cd03130">
    <property type="entry name" value="GATase1_CobB"/>
    <property type="match status" value="1"/>
</dbReference>
<dbReference type="PROSITE" id="PS51274">
    <property type="entry name" value="GATASE_COBBQ"/>
    <property type="match status" value="1"/>
</dbReference>
<dbReference type="EMBL" id="JBJHZZ010000002">
    <property type="protein sequence ID" value="MFL0246384.1"/>
    <property type="molecule type" value="Genomic_DNA"/>
</dbReference>
<evidence type="ECO:0000259" key="8">
    <source>
        <dbReference type="Pfam" id="PF01656"/>
    </source>
</evidence>
<comment type="catalytic activity">
    <reaction evidence="7">
        <text>cob(II)yrinate + 2 L-glutamine + 2 ATP + 2 H2O = cob(II)yrinate a,c diamide + 2 L-glutamate + 2 ADP + 2 phosphate + 2 H(+)</text>
        <dbReference type="Rhea" id="RHEA:26289"/>
        <dbReference type="ChEBI" id="CHEBI:15377"/>
        <dbReference type="ChEBI" id="CHEBI:15378"/>
        <dbReference type="ChEBI" id="CHEBI:29985"/>
        <dbReference type="ChEBI" id="CHEBI:30616"/>
        <dbReference type="ChEBI" id="CHEBI:43474"/>
        <dbReference type="ChEBI" id="CHEBI:58359"/>
        <dbReference type="ChEBI" id="CHEBI:58537"/>
        <dbReference type="ChEBI" id="CHEBI:58894"/>
        <dbReference type="ChEBI" id="CHEBI:456216"/>
        <dbReference type="EC" id="6.3.5.11"/>
    </reaction>
</comment>
<dbReference type="InterPro" id="IPR011698">
    <property type="entry name" value="GATase_3"/>
</dbReference>
<comment type="miscellaneous">
    <text evidence="7">The a and c carboxylates of cobyrinate are activated for nucleophilic attack via formation of a phosphorylated intermediate by ATP. CbiA catalyzes first the amidation of the c-carboxylate, and then that of the a-carboxylate.</text>
</comment>
<dbReference type="SUPFAM" id="SSF52317">
    <property type="entry name" value="Class I glutamine amidotransferase-like"/>
    <property type="match status" value="1"/>
</dbReference>
<evidence type="ECO:0000256" key="5">
    <source>
        <dbReference type="ARBA" id="ARBA00022842"/>
    </source>
</evidence>
<organism evidence="10 11">
    <name type="scientific">Candidatus Clostridium stratigraminis</name>
    <dbReference type="NCBI Taxonomy" id="3381661"/>
    <lineage>
        <taxon>Bacteria</taxon>
        <taxon>Bacillati</taxon>
        <taxon>Bacillota</taxon>
        <taxon>Clostridia</taxon>
        <taxon>Eubacteriales</taxon>
        <taxon>Clostridiaceae</taxon>
        <taxon>Clostridium</taxon>
    </lineage>
</organism>
<dbReference type="Gene3D" id="3.40.50.300">
    <property type="entry name" value="P-loop containing nucleotide triphosphate hydrolases"/>
    <property type="match status" value="1"/>
</dbReference>
<dbReference type="PANTHER" id="PTHR43873">
    <property type="entry name" value="COBYRINATE A,C-DIAMIDE SYNTHASE"/>
    <property type="match status" value="1"/>
</dbReference>
<dbReference type="InterPro" id="IPR029062">
    <property type="entry name" value="Class_I_gatase-like"/>
</dbReference>
<dbReference type="InterPro" id="IPR027417">
    <property type="entry name" value="P-loop_NTPase"/>
</dbReference>
<gene>
    <name evidence="7" type="primary">cbiA</name>
    <name evidence="10" type="ORF">ACJDUG_05230</name>
</gene>
<keyword evidence="6 7" id="KW-0315">Glutamine amidotransferase</keyword>
<evidence type="ECO:0000313" key="10">
    <source>
        <dbReference type="EMBL" id="MFL0246384.1"/>
    </source>
</evidence>
<evidence type="ECO:0000259" key="9">
    <source>
        <dbReference type="Pfam" id="PF07685"/>
    </source>
</evidence>
<keyword evidence="2 7" id="KW-0436">Ligase</keyword>
<evidence type="ECO:0000256" key="3">
    <source>
        <dbReference type="ARBA" id="ARBA00022741"/>
    </source>
</evidence>
<dbReference type="HAMAP" id="MF_00027">
    <property type="entry name" value="CobB_CbiA"/>
    <property type="match status" value="1"/>
</dbReference>
<dbReference type="InterPro" id="IPR004484">
    <property type="entry name" value="CbiA/CobB_synth"/>
</dbReference>
<keyword evidence="7" id="KW-0169">Cobalamin biosynthesis</keyword>
<dbReference type="Proteomes" id="UP001623591">
    <property type="component" value="Unassembled WGS sequence"/>
</dbReference>
<comment type="pathway">
    <text evidence="7">Cofactor biosynthesis; adenosylcobalamin biosynthesis; cob(II)yrinate a,c-diamide from sirohydrochlorin (anaerobic route): step 10/10.</text>
</comment>
<reference evidence="10 11" key="1">
    <citation type="submission" date="2024-11" db="EMBL/GenBank/DDBJ databases">
        <authorList>
            <person name="Heng Y.C."/>
            <person name="Lim A.C.H."/>
            <person name="Lee J.K.Y."/>
            <person name="Kittelmann S."/>
        </authorList>
    </citation>
    <scope>NUCLEOTIDE SEQUENCE [LARGE SCALE GENOMIC DNA]</scope>
    <source>
        <strain evidence="10 11">WILCCON 0185</strain>
    </source>
</reference>
<dbReference type="EC" id="6.3.5.11" evidence="7"/>
<comment type="caution">
    <text evidence="10">The sequence shown here is derived from an EMBL/GenBank/DDBJ whole genome shotgun (WGS) entry which is preliminary data.</text>
</comment>
<evidence type="ECO:0000313" key="11">
    <source>
        <dbReference type="Proteomes" id="UP001623591"/>
    </source>
</evidence>
<name>A0ABW8T1F8_9CLOT</name>
<sequence>MKCMVISSNTSGGGKTTVTLGLLKALINRGYKTQSYKVGPDYIDNAFHTHITGIPGRNLDLYLMGEAGVKASFSRGTGDIGIVEGVMGLYDGIDITPKYSTAHVAEVLSLPIVLVLTPKAQVATLCAEINGMKSFEKVNIAGIILNNISEDYYKLLKMAIELQCNAKVFGYLPSDENLSLKSRHLGLIQSSEIEDLDNKIELCAKLLEKHVDIDELLRHFAIAKSYKDDFHIEVKGIKSAVAYDKAFNFYYRENIELLEEAGEVIFFSPMKDCRLPDNVDFIYLGGGYPEVFIDELSENKDMLHSIKSALENGSKCYAECGGLMYLTEKIEGKETVGFLKGKSFMTDRLQNFGYASIEVTSKNSMLAQGTIINCHEFHKSNVSIDEDKIYTLTKEVYDGSIKQWTCGYLKNNTLAAYGHVHFFENMNMLNNLLSKS</sequence>
<comment type="domain">
    <text evidence="7">Comprises of two domains. The C-terminal domain contains the binding site for glutamine and catalyzes the hydrolysis of this substrate to glutamate and ammonia. The N-terminal domain is anticipated to bind ATP and cobyrinate and catalyzes the ultimate synthesis of the diamide product. The ammonia produced via the glutaminase domain is probably translocated to the adjacent domain via a molecular tunnel, where it reacts with an activated intermediate.</text>
</comment>
<feature type="domain" description="CobQ/CobB/MinD/ParA nucleotide binding" evidence="8">
    <location>
        <begin position="5"/>
        <end position="182"/>
    </location>
</feature>
<dbReference type="Pfam" id="PF07685">
    <property type="entry name" value="GATase_3"/>
    <property type="match status" value="1"/>
</dbReference>
<evidence type="ECO:0000256" key="4">
    <source>
        <dbReference type="ARBA" id="ARBA00022840"/>
    </source>
</evidence>
<feature type="domain" description="CobB/CobQ-like glutamine amidotransferase" evidence="9">
    <location>
        <begin position="240"/>
        <end position="425"/>
    </location>
</feature>
<dbReference type="CDD" id="cd05388">
    <property type="entry name" value="CobB_N"/>
    <property type="match status" value="1"/>
</dbReference>
<accession>A0ABW8T1F8</accession>
<keyword evidence="5 7" id="KW-0460">Magnesium</keyword>
<comment type="cofactor">
    <cofactor evidence="1 7">
        <name>Mg(2+)</name>
        <dbReference type="ChEBI" id="CHEBI:18420"/>
    </cofactor>
</comment>
<dbReference type="NCBIfam" id="NF002204">
    <property type="entry name" value="PRK01077.1"/>
    <property type="match status" value="1"/>
</dbReference>
<dbReference type="PANTHER" id="PTHR43873:SF1">
    <property type="entry name" value="COBYRINATE A,C-DIAMIDE SYNTHASE"/>
    <property type="match status" value="1"/>
</dbReference>
<keyword evidence="3 7" id="KW-0547">Nucleotide-binding</keyword>